<dbReference type="SUPFAM" id="SSF64182">
    <property type="entry name" value="DHH phosphoesterases"/>
    <property type="match status" value="1"/>
</dbReference>
<dbReference type="Proteomes" id="UP000230790">
    <property type="component" value="Unassembled WGS sequence"/>
</dbReference>
<keyword evidence="2" id="KW-0269">Exonuclease</keyword>
<evidence type="ECO:0000313" key="2">
    <source>
        <dbReference type="EMBL" id="PJF46106.1"/>
    </source>
</evidence>
<dbReference type="GO" id="GO:0004527">
    <property type="term" value="F:exonuclease activity"/>
    <property type="evidence" value="ECO:0007669"/>
    <property type="project" value="UniProtKB-KW"/>
</dbReference>
<dbReference type="InterPro" id="IPR001667">
    <property type="entry name" value="DDH_dom"/>
</dbReference>
<dbReference type="Gene3D" id="3.90.1640.30">
    <property type="match status" value="1"/>
</dbReference>
<name>A0A2M8Q8J1_9CHLR</name>
<evidence type="ECO:0000259" key="1">
    <source>
        <dbReference type="Pfam" id="PF01368"/>
    </source>
</evidence>
<feature type="domain" description="DDH" evidence="1">
    <location>
        <begin position="75"/>
        <end position="202"/>
    </location>
</feature>
<accession>A0A2M8Q8J1</accession>
<keyword evidence="2" id="KW-0540">Nuclease</keyword>
<keyword evidence="2" id="KW-0378">Hydrolase</keyword>
<dbReference type="InterPro" id="IPR038763">
    <property type="entry name" value="DHH_sf"/>
</dbReference>
<comment type="caution">
    <text evidence="2">The sequence shown here is derived from an EMBL/GenBank/DDBJ whole genome shotgun (WGS) entry which is preliminary data.</text>
</comment>
<dbReference type="InterPro" id="IPR051673">
    <property type="entry name" value="SSDNA_exonuclease_RecJ"/>
</dbReference>
<evidence type="ECO:0000313" key="3">
    <source>
        <dbReference type="Proteomes" id="UP000230790"/>
    </source>
</evidence>
<protein>
    <submittedName>
        <fullName evidence="2">Single-stranded-DNA-specific exonuclease RecJ</fullName>
    </submittedName>
</protein>
<proteinExistence type="predicted"/>
<dbReference type="PANTHER" id="PTHR30255:SF2">
    <property type="entry name" value="SINGLE-STRANDED-DNA-SPECIFIC EXONUCLEASE RECJ"/>
    <property type="match status" value="1"/>
</dbReference>
<dbReference type="Pfam" id="PF01368">
    <property type="entry name" value="DHH"/>
    <property type="match status" value="1"/>
</dbReference>
<dbReference type="EMBL" id="PGTN01000465">
    <property type="protein sequence ID" value="PJF46106.1"/>
    <property type="molecule type" value="Genomic_DNA"/>
</dbReference>
<reference evidence="2 3" key="1">
    <citation type="submission" date="2017-11" db="EMBL/GenBank/DDBJ databases">
        <title>Evolution of Phototrophy in the Chloroflexi Phylum Driven by Horizontal Gene Transfer.</title>
        <authorList>
            <person name="Ward L.M."/>
            <person name="Hemp J."/>
            <person name="Shih P.M."/>
            <person name="Mcglynn S.E."/>
            <person name="Fischer W."/>
        </authorList>
    </citation>
    <scope>NUCLEOTIDE SEQUENCE [LARGE SCALE GENOMIC DNA]</scope>
    <source>
        <strain evidence="2">JP3_7</strain>
    </source>
</reference>
<gene>
    <name evidence="2" type="ORF">CUN48_15490</name>
</gene>
<sequence length="202" mass="21806">MTEWKIAPRAPDDYFAALSDLHPLTAQVLYTRGLTDPDAARAFLLGTYAPVDPFALRDMPRAVERIFTAIANGERIAVYADYDCDGVTAGALLIRTLTSLGAQAHVYIPDRFEEGYGLNAQALDRLQASGVSLVITVDCGARAHAEAQHARRIGLDLIITDHHELEGGAIPDAHAVVDPKRPDCAYGFKHLAGVGVAFRLAQ</sequence>
<organism evidence="2 3">
    <name type="scientific">Candidatus Thermofonsia Clade 3 bacterium</name>
    <dbReference type="NCBI Taxonomy" id="2364212"/>
    <lineage>
        <taxon>Bacteria</taxon>
        <taxon>Bacillati</taxon>
        <taxon>Chloroflexota</taxon>
        <taxon>Candidatus Thermofontia</taxon>
        <taxon>Candidatus Thermofonsia Clade 3</taxon>
    </lineage>
</organism>
<dbReference type="AlphaFoldDB" id="A0A2M8Q8J1"/>
<feature type="non-terminal residue" evidence="2">
    <location>
        <position position="202"/>
    </location>
</feature>
<dbReference type="PANTHER" id="PTHR30255">
    <property type="entry name" value="SINGLE-STRANDED-DNA-SPECIFIC EXONUCLEASE RECJ"/>
    <property type="match status" value="1"/>
</dbReference>